<dbReference type="EMBL" id="UPXZ01000014">
    <property type="protein sequence ID" value="VBB43735.1"/>
    <property type="molecule type" value="Genomic_DNA"/>
</dbReference>
<dbReference type="PANTHER" id="PTHR43031">
    <property type="entry name" value="FAD-DEPENDENT OXIDOREDUCTASE"/>
    <property type="match status" value="1"/>
</dbReference>
<gene>
    <name evidence="2" type="ORF">TRIP_D210026</name>
</gene>
<dbReference type="PROSITE" id="PS50206">
    <property type="entry name" value="RHODANESE_3"/>
    <property type="match status" value="1"/>
</dbReference>
<dbReference type="InterPro" id="IPR050229">
    <property type="entry name" value="GlpE_sulfurtransferase"/>
</dbReference>
<dbReference type="SMART" id="SM00450">
    <property type="entry name" value="RHOD"/>
    <property type="match status" value="1"/>
</dbReference>
<reference evidence="2" key="1">
    <citation type="submission" date="2018-07" db="EMBL/GenBank/DDBJ databases">
        <authorList>
            <consortium name="Genoscope - CEA"/>
            <person name="William W."/>
        </authorList>
    </citation>
    <scope>NUCLEOTIDE SEQUENCE</scope>
    <source>
        <strain evidence="2">IK1</strain>
    </source>
</reference>
<dbReference type="InterPro" id="IPR036873">
    <property type="entry name" value="Rhodanese-like_dom_sf"/>
</dbReference>
<dbReference type="PANTHER" id="PTHR43031:SF16">
    <property type="entry name" value="OXIDOREDUCTASE"/>
    <property type="match status" value="1"/>
</dbReference>
<dbReference type="AlphaFoldDB" id="A0A653A6Y6"/>
<dbReference type="CDD" id="cd00158">
    <property type="entry name" value="RHOD"/>
    <property type="match status" value="1"/>
</dbReference>
<accession>A0A653A6Y6</accession>
<dbReference type="Pfam" id="PF00581">
    <property type="entry name" value="Rhodanese"/>
    <property type="match status" value="1"/>
</dbReference>
<evidence type="ECO:0000259" key="1">
    <source>
        <dbReference type="PROSITE" id="PS50206"/>
    </source>
</evidence>
<name>A0A653A6Y6_9BACT</name>
<feature type="domain" description="Rhodanese" evidence="1">
    <location>
        <begin position="14"/>
        <end position="104"/>
    </location>
</feature>
<dbReference type="Gene3D" id="3.40.250.10">
    <property type="entry name" value="Rhodanese-like domain"/>
    <property type="match status" value="1"/>
</dbReference>
<sequence>MDVNSEEAYKLLQKNKEIVLLDVRTFDEFELGYIKGALNIDFYQPDFWEKILQFECGKTYLIYCRTQNRSTSVVDFMIENGFENIYKMTDGFTGWFSNNLPIEE</sequence>
<proteinExistence type="predicted"/>
<organism evidence="2">
    <name type="scientific">uncultured Paludibacter sp</name>
    <dbReference type="NCBI Taxonomy" id="497635"/>
    <lineage>
        <taxon>Bacteria</taxon>
        <taxon>Pseudomonadati</taxon>
        <taxon>Bacteroidota</taxon>
        <taxon>Bacteroidia</taxon>
        <taxon>Bacteroidales</taxon>
        <taxon>Paludibacteraceae</taxon>
        <taxon>Paludibacter</taxon>
        <taxon>environmental samples</taxon>
    </lineage>
</organism>
<dbReference type="InterPro" id="IPR001763">
    <property type="entry name" value="Rhodanese-like_dom"/>
</dbReference>
<protein>
    <submittedName>
        <fullName evidence="2">Phage shock protein E</fullName>
    </submittedName>
</protein>
<dbReference type="SUPFAM" id="SSF52821">
    <property type="entry name" value="Rhodanese/Cell cycle control phosphatase"/>
    <property type="match status" value="1"/>
</dbReference>
<evidence type="ECO:0000313" key="2">
    <source>
        <dbReference type="EMBL" id="VBB43735.1"/>
    </source>
</evidence>